<organism evidence="1 2">
    <name type="scientific">Ataeniobius toweri</name>
    <dbReference type="NCBI Taxonomy" id="208326"/>
    <lineage>
        <taxon>Eukaryota</taxon>
        <taxon>Metazoa</taxon>
        <taxon>Chordata</taxon>
        <taxon>Craniata</taxon>
        <taxon>Vertebrata</taxon>
        <taxon>Euteleostomi</taxon>
        <taxon>Actinopterygii</taxon>
        <taxon>Neopterygii</taxon>
        <taxon>Teleostei</taxon>
        <taxon>Neoteleostei</taxon>
        <taxon>Acanthomorphata</taxon>
        <taxon>Ovalentaria</taxon>
        <taxon>Atherinomorphae</taxon>
        <taxon>Cyprinodontiformes</taxon>
        <taxon>Goodeidae</taxon>
        <taxon>Ataeniobius</taxon>
    </lineage>
</organism>
<comment type="caution">
    <text evidence="1">The sequence shown here is derived from an EMBL/GenBank/DDBJ whole genome shotgun (WGS) entry which is preliminary data.</text>
</comment>
<evidence type="ECO:0000313" key="2">
    <source>
        <dbReference type="Proteomes" id="UP001345963"/>
    </source>
</evidence>
<name>A0ABU7BH85_9TELE</name>
<proteinExistence type="predicted"/>
<accession>A0ABU7BH85</accession>
<evidence type="ECO:0000313" key="1">
    <source>
        <dbReference type="EMBL" id="MED6249440.1"/>
    </source>
</evidence>
<gene>
    <name evidence="1" type="ORF">ATANTOWER_014141</name>
</gene>
<protein>
    <submittedName>
        <fullName evidence="1">Uncharacterized protein</fullName>
    </submittedName>
</protein>
<keyword evidence="2" id="KW-1185">Reference proteome</keyword>
<reference evidence="1 2" key="1">
    <citation type="submission" date="2021-07" db="EMBL/GenBank/DDBJ databases">
        <authorList>
            <person name="Palmer J.M."/>
        </authorList>
    </citation>
    <scope>NUCLEOTIDE SEQUENCE [LARGE SCALE GENOMIC DNA]</scope>
    <source>
        <strain evidence="1 2">AT_MEX2019</strain>
        <tissue evidence="1">Muscle</tissue>
    </source>
</reference>
<dbReference type="Proteomes" id="UP001345963">
    <property type="component" value="Unassembled WGS sequence"/>
</dbReference>
<dbReference type="EMBL" id="JAHUTI010052129">
    <property type="protein sequence ID" value="MED6249440.1"/>
    <property type="molecule type" value="Genomic_DNA"/>
</dbReference>
<sequence length="130" mass="14980">MTHLFHPDGWLSGYKMFRRRCKQHTKKDCANREKVCRMVRDWTGQDRITQDRSLQDRTGLDRTSEAAVKLCIRTGGADGYSAATNLQPVCFCHLPCFRRWFCSGSVYLAATEALTDTITHVLCRILHIEK</sequence>